<accession>A0A7R9CNT0</accession>
<dbReference type="InterPro" id="IPR011527">
    <property type="entry name" value="ABC1_TM_dom"/>
</dbReference>
<evidence type="ECO:0000259" key="10">
    <source>
        <dbReference type="PROSITE" id="PS50929"/>
    </source>
</evidence>
<dbReference type="GO" id="GO:0005524">
    <property type="term" value="F:ATP binding"/>
    <property type="evidence" value="ECO:0007669"/>
    <property type="project" value="UniProtKB-KW"/>
</dbReference>
<evidence type="ECO:0000256" key="2">
    <source>
        <dbReference type="ARBA" id="ARBA00009726"/>
    </source>
</evidence>
<evidence type="ECO:0000256" key="1">
    <source>
        <dbReference type="ARBA" id="ARBA00004141"/>
    </source>
</evidence>
<keyword evidence="6" id="KW-0067">ATP-binding</keyword>
<dbReference type="PANTHER" id="PTHR24223">
    <property type="entry name" value="ATP-BINDING CASSETTE SUB-FAMILY C"/>
    <property type="match status" value="1"/>
</dbReference>
<dbReference type="Gene3D" id="1.20.1560.10">
    <property type="entry name" value="ABC transporter type 1, transmembrane domain"/>
    <property type="match status" value="1"/>
</dbReference>
<evidence type="ECO:0000256" key="8">
    <source>
        <dbReference type="ARBA" id="ARBA00023136"/>
    </source>
</evidence>
<dbReference type="GO" id="GO:0140359">
    <property type="term" value="F:ABC-type transporter activity"/>
    <property type="evidence" value="ECO:0007669"/>
    <property type="project" value="InterPro"/>
</dbReference>
<keyword evidence="3" id="KW-0813">Transport</keyword>
<dbReference type="AlphaFoldDB" id="A0A7R9CNT0"/>
<evidence type="ECO:0000313" key="11">
    <source>
        <dbReference type="EMBL" id="CAD7398181.1"/>
    </source>
</evidence>
<proteinExistence type="inferred from homology"/>
<evidence type="ECO:0000256" key="9">
    <source>
        <dbReference type="SAM" id="Phobius"/>
    </source>
</evidence>
<reference evidence="11" key="1">
    <citation type="submission" date="2020-11" db="EMBL/GenBank/DDBJ databases">
        <authorList>
            <person name="Tran Van P."/>
        </authorList>
    </citation>
    <scope>NUCLEOTIDE SEQUENCE</scope>
</reference>
<dbReference type="InterPro" id="IPR036640">
    <property type="entry name" value="ABC1_TM_sf"/>
</dbReference>
<keyword evidence="8 9" id="KW-0472">Membrane</keyword>
<organism evidence="11">
    <name type="scientific">Timema poppense</name>
    <name type="common">Walking stick</name>
    <dbReference type="NCBI Taxonomy" id="170557"/>
    <lineage>
        <taxon>Eukaryota</taxon>
        <taxon>Metazoa</taxon>
        <taxon>Ecdysozoa</taxon>
        <taxon>Arthropoda</taxon>
        <taxon>Hexapoda</taxon>
        <taxon>Insecta</taxon>
        <taxon>Pterygota</taxon>
        <taxon>Neoptera</taxon>
        <taxon>Polyneoptera</taxon>
        <taxon>Phasmatodea</taxon>
        <taxon>Timematodea</taxon>
        <taxon>Timematoidea</taxon>
        <taxon>Timematidae</taxon>
        <taxon>Timema</taxon>
    </lineage>
</organism>
<evidence type="ECO:0000256" key="3">
    <source>
        <dbReference type="ARBA" id="ARBA00022448"/>
    </source>
</evidence>
<keyword evidence="5" id="KW-0547">Nucleotide-binding</keyword>
<dbReference type="GO" id="GO:0016020">
    <property type="term" value="C:membrane"/>
    <property type="evidence" value="ECO:0007669"/>
    <property type="project" value="UniProtKB-SubCell"/>
</dbReference>
<comment type="subcellular location">
    <subcellularLocation>
        <location evidence="1">Membrane</location>
        <topology evidence="1">Multi-pass membrane protein</topology>
    </subcellularLocation>
</comment>
<feature type="domain" description="ABC transmembrane type-1" evidence="10">
    <location>
        <begin position="35"/>
        <end position="107"/>
    </location>
</feature>
<protein>
    <recommendedName>
        <fullName evidence="10">ABC transmembrane type-1 domain-containing protein</fullName>
    </recommendedName>
</protein>
<gene>
    <name evidence="11" type="ORF">TPSB3V08_LOCUS1552</name>
</gene>
<evidence type="ECO:0000256" key="6">
    <source>
        <dbReference type="ARBA" id="ARBA00022840"/>
    </source>
</evidence>
<evidence type="ECO:0000256" key="4">
    <source>
        <dbReference type="ARBA" id="ARBA00022692"/>
    </source>
</evidence>
<evidence type="ECO:0000256" key="5">
    <source>
        <dbReference type="ARBA" id="ARBA00022741"/>
    </source>
</evidence>
<keyword evidence="4 9" id="KW-0812">Transmembrane</keyword>
<dbReference type="EMBL" id="OD000563">
    <property type="protein sequence ID" value="CAD7398181.1"/>
    <property type="molecule type" value="Genomic_DNA"/>
</dbReference>
<feature type="transmembrane region" description="Helical" evidence="9">
    <location>
        <begin position="140"/>
        <end position="173"/>
    </location>
</feature>
<feature type="transmembrane region" description="Helical" evidence="9">
    <location>
        <begin position="63"/>
        <end position="93"/>
    </location>
</feature>
<sequence>MELYNVHDETRIGSAKILSQKCHASAMFATGIRYGRVLNRFAKDIGSVDELLPKSLMDASQTMFIMLGSLVVGVTVNYWFIIPILLLGTVLLIMRSIYLRTSKNVKRVEGINLVTNKGQSIVRGTPETMRPQMRDVHSSAFYMFITTSSAFGFFIDFICFIYISLVTFSFLVLQDKASSLISLDQISA</sequence>
<evidence type="ECO:0000256" key="7">
    <source>
        <dbReference type="ARBA" id="ARBA00022989"/>
    </source>
</evidence>
<keyword evidence="7 9" id="KW-1133">Transmembrane helix</keyword>
<dbReference type="InterPro" id="IPR050173">
    <property type="entry name" value="ABC_transporter_C-like"/>
</dbReference>
<dbReference type="Pfam" id="PF00664">
    <property type="entry name" value="ABC_membrane"/>
    <property type="match status" value="1"/>
</dbReference>
<dbReference type="PANTHER" id="PTHR24223:SF456">
    <property type="entry name" value="MULTIDRUG RESISTANCE-ASSOCIATED PROTEIN LETHAL(2)03659"/>
    <property type="match status" value="1"/>
</dbReference>
<name>A0A7R9CNT0_TIMPO</name>
<comment type="similarity">
    <text evidence="2">Belongs to the ABC transporter superfamily. ABCC family. Conjugate transporter (TC 3.A.1.208) subfamily.</text>
</comment>
<dbReference type="SUPFAM" id="SSF90123">
    <property type="entry name" value="ABC transporter transmembrane region"/>
    <property type="match status" value="1"/>
</dbReference>
<dbReference type="PROSITE" id="PS50929">
    <property type="entry name" value="ABC_TM1F"/>
    <property type="match status" value="1"/>
</dbReference>